<evidence type="ECO:0000313" key="1">
    <source>
        <dbReference type="EMBL" id="GLX86101.1"/>
    </source>
</evidence>
<dbReference type="RefSeq" id="WP_284298809.1">
    <property type="nucleotide sequence ID" value="NZ_BSSV01000005.1"/>
</dbReference>
<keyword evidence="2" id="KW-1185">Reference proteome</keyword>
<sequence>MSFEIKANQVRENIKSYTQESLVSYFLRYLHHQPEGQNVAERRPWTALLALEWALELVPHTNAKFASDKQAHQIMEDIWNIQSDASDIANHSNYRIVLRKMVIPQLRFQIHPIQHLFFLFRFYSMLMQPTASSAPKDDFEKITGVEFERFLLFSALLHLIFTWNNSVVIKYQELVEYMCPYFSFDELKALLKLVGGNIYEIETLIKKHRPVTRTIRRDEYFDEPFLICKPVIVIPDGITTPHSTVLSIGISEFILRVLKQADPNRFKDKFTSSFERYLEQLLLEFEHEFLSESDIEAIYKESEITGKVVDFLVTEEDDMLLIDAKGAEPKSRVLVTDNPRILRDQIRDIHLKGVEQVSQCIQHLTSINDSMSNKYDNRFALIVTHQDYYIGDCRDLLEYLIPEHRQNLVETINNMLPAENIHFCGIHDLEGIVHVCEETNTSLCDFLRFCGNQQKSADTRKFDMRQHIWAFSSTHNLNNNSPIGSSASKEAKDRIFDGLIDMMKKNQTYWEKGWVRTQKQAVGAALRKKIH</sequence>
<evidence type="ECO:0000313" key="2">
    <source>
        <dbReference type="Proteomes" id="UP001157134"/>
    </source>
</evidence>
<reference evidence="1 2" key="1">
    <citation type="submission" date="2023-03" db="EMBL/GenBank/DDBJ databases">
        <title>Thalassotalea loyana LMG 22536T draft genome sequence.</title>
        <authorList>
            <person name="Sawabe T."/>
        </authorList>
    </citation>
    <scope>NUCLEOTIDE SEQUENCE [LARGE SCALE GENOMIC DNA]</scope>
    <source>
        <strain evidence="1 2">LMG 22536</strain>
    </source>
</reference>
<dbReference type="Proteomes" id="UP001157134">
    <property type="component" value="Unassembled WGS sequence"/>
</dbReference>
<protein>
    <submittedName>
        <fullName evidence="1">Uncharacterized protein</fullName>
    </submittedName>
</protein>
<accession>A0ABQ6HGV8</accession>
<proteinExistence type="predicted"/>
<name>A0ABQ6HGV8_9GAMM</name>
<gene>
    <name evidence="1" type="ORF">tloyanaT_23540</name>
</gene>
<comment type="caution">
    <text evidence="1">The sequence shown here is derived from an EMBL/GenBank/DDBJ whole genome shotgun (WGS) entry which is preliminary data.</text>
</comment>
<organism evidence="1 2">
    <name type="scientific">Thalassotalea loyana</name>
    <dbReference type="NCBI Taxonomy" id="280483"/>
    <lineage>
        <taxon>Bacteria</taxon>
        <taxon>Pseudomonadati</taxon>
        <taxon>Pseudomonadota</taxon>
        <taxon>Gammaproteobacteria</taxon>
        <taxon>Alteromonadales</taxon>
        <taxon>Colwelliaceae</taxon>
        <taxon>Thalassotalea</taxon>
    </lineage>
</organism>
<dbReference type="EMBL" id="BSSV01000005">
    <property type="protein sequence ID" value="GLX86101.1"/>
    <property type="molecule type" value="Genomic_DNA"/>
</dbReference>